<dbReference type="GO" id="GO:0003697">
    <property type="term" value="F:single-stranded DNA binding"/>
    <property type="evidence" value="ECO:0007669"/>
    <property type="project" value="TreeGrafter"/>
</dbReference>
<dbReference type="Gene3D" id="2.40.50.140">
    <property type="entry name" value="Nucleic acid-binding proteins"/>
    <property type="match status" value="1"/>
</dbReference>
<dbReference type="Pfam" id="PF17207">
    <property type="entry name" value="MCM_OB"/>
    <property type="match status" value="1"/>
</dbReference>
<evidence type="ECO:0000256" key="1">
    <source>
        <dbReference type="ARBA" id="ARBA00008010"/>
    </source>
</evidence>
<sequence>KIRERINYWKEKDSVKINLRIIDLPEDIKFEIRNIRSPEVGKLISVTGIIRKNTEVLPRILNACFECSVCGHRFYISQGKGRVEEPTRCPSEKCGIEKGKARFKLITSDSVFVDTQKIEIQENPENLGGGAQPLRMAAILEDDISGKLFPGDRVTLDGILMADQKMNAGTPLTEFS</sequence>
<organism evidence="10">
    <name type="scientific">mine drainage metagenome</name>
    <dbReference type="NCBI Taxonomy" id="410659"/>
    <lineage>
        <taxon>unclassified sequences</taxon>
        <taxon>metagenomes</taxon>
        <taxon>ecological metagenomes</taxon>
    </lineage>
</organism>
<keyword evidence="4" id="KW-0547">Nucleotide-binding</keyword>
<keyword evidence="6" id="KW-0347">Helicase</keyword>
<dbReference type="InterPro" id="IPR031327">
    <property type="entry name" value="MCM"/>
</dbReference>
<evidence type="ECO:0000256" key="6">
    <source>
        <dbReference type="ARBA" id="ARBA00022806"/>
    </source>
</evidence>
<evidence type="ECO:0000256" key="3">
    <source>
        <dbReference type="ARBA" id="ARBA00022705"/>
    </source>
</evidence>
<evidence type="ECO:0000256" key="5">
    <source>
        <dbReference type="ARBA" id="ARBA00022801"/>
    </source>
</evidence>
<dbReference type="InterPro" id="IPR033762">
    <property type="entry name" value="MCM_OB"/>
</dbReference>
<gene>
    <name evidence="10" type="ORF">B1A_21811</name>
</gene>
<protein>
    <recommendedName>
        <fullName evidence="2">DNA helicase</fullName>
        <ecNumber evidence="2">3.6.4.12</ecNumber>
    </recommendedName>
</protein>
<feature type="non-terminal residue" evidence="10">
    <location>
        <position position="1"/>
    </location>
</feature>
<feature type="domain" description="MCM OB" evidence="9">
    <location>
        <begin position="32"/>
        <end position="162"/>
    </location>
</feature>
<dbReference type="EMBL" id="AUZX01016121">
    <property type="protein sequence ID" value="EQD26660.1"/>
    <property type="molecule type" value="Genomic_DNA"/>
</dbReference>
<dbReference type="PANTHER" id="PTHR11630:SF66">
    <property type="entry name" value="DNA REPLICATION LICENSING FACTOR MCM4"/>
    <property type="match status" value="1"/>
</dbReference>
<reference evidence="10" key="1">
    <citation type="submission" date="2013-08" db="EMBL/GenBank/DDBJ databases">
        <authorList>
            <person name="Mendez C."/>
            <person name="Richter M."/>
            <person name="Ferrer M."/>
            <person name="Sanchez J."/>
        </authorList>
    </citation>
    <scope>NUCLEOTIDE SEQUENCE</scope>
</reference>
<name>T0ZA61_9ZZZZ</name>
<dbReference type="EC" id="3.6.4.12" evidence="2"/>
<feature type="non-terminal residue" evidence="10">
    <location>
        <position position="176"/>
    </location>
</feature>
<evidence type="ECO:0000256" key="2">
    <source>
        <dbReference type="ARBA" id="ARBA00012551"/>
    </source>
</evidence>
<keyword evidence="5" id="KW-0378">Hydrolase</keyword>
<dbReference type="FunFam" id="2.20.28.10:FF:000003">
    <property type="entry name" value="DNA helicase"/>
    <property type="match status" value="1"/>
</dbReference>
<dbReference type="Gene3D" id="2.20.28.10">
    <property type="match status" value="1"/>
</dbReference>
<dbReference type="GO" id="GO:0016787">
    <property type="term" value="F:hydrolase activity"/>
    <property type="evidence" value="ECO:0007669"/>
    <property type="project" value="UniProtKB-KW"/>
</dbReference>
<evidence type="ECO:0000259" key="9">
    <source>
        <dbReference type="Pfam" id="PF17207"/>
    </source>
</evidence>
<reference evidence="10" key="2">
    <citation type="journal article" date="2014" name="ISME J.">
        <title>Microbial stratification in low pH oxic and suboxic macroscopic growths along an acid mine drainage.</title>
        <authorList>
            <person name="Mendez-Garcia C."/>
            <person name="Mesa V."/>
            <person name="Sprenger R.R."/>
            <person name="Richter M."/>
            <person name="Diez M.S."/>
            <person name="Solano J."/>
            <person name="Bargiela R."/>
            <person name="Golyshina O.V."/>
            <person name="Manteca A."/>
            <person name="Ramos J.L."/>
            <person name="Gallego J.R."/>
            <person name="Llorente I."/>
            <person name="Martins Dos Santos V.A."/>
            <person name="Jensen O.N."/>
            <person name="Pelaez A.I."/>
            <person name="Sanchez J."/>
            <person name="Ferrer M."/>
        </authorList>
    </citation>
    <scope>NUCLEOTIDE SEQUENCE</scope>
</reference>
<evidence type="ECO:0000256" key="7">
    <source>
        <dbReference type="ARBA" id="ARBA00022840"/>
    </source>
</evidence>
<evidence type="ECO:0000256" key="4">
    <source>
        <dbReference type="ARBA" id="ARBA00022741"/>
    </source>
</evidence>
<evidence type="ECO:0000256" key="8">
    <source>
        <dbReference type="ARBA" id="ARBA00023125"/>
    </source>
</evidence>
<dbReference type="GO" id="GO:0005524">
    <property type="term" value="F:ATP binding"/>
    <property type="evidence" value="ECO:0007669"/>
    <property type="project" value="UniProtKB-KW"/>
</dbReference>
<dbReference type="SUPFAM" id="SSF50249">
    <property type="entry name" value="Nucleic acid-binding proteins"/>
    <property type="match status" value="1"/>
</dbReference>
<comment type="similarity">
    <text evidence="1">Belongs to the MCM family.</text>
</comment>
<evidence type="ECO:0000313" key="10">
    <source>
        <dbReference type="EMBL" id="EQD26660.1"/>
    </source>
</evidence>
<dbReference type="AlphaFoldDB" id="T0ZA61"/>
<dbReference type="InterPro" id="IPR012340">
    <property type="entry name" value="NA-bd_OB-fold"/>
</dbReference>
<accession>T0ZA61</accession>
<keyword evidence="3" id="KW-0235">DNA replication</keyword>
<dbReference type="PANTHER" id="PTHR11630">
    <property type="entry name" value="DNA REPLICATION LICENSING FACTOR MCM FAMILY MEMBER"/>
    <property type="match status" value="1"/>
</dbReference>
<keyword evidence="8" id="KW-0238">DNA-binding</keyword>
<comment type="caution">
    <text evidence="10">The sequence shown here is derived from an EMBL/GenBank/DDBJ whole genome shotgun (WGS) entry which is preliminary data.</text>
</comment>
<proteinExistence type="inferred from homology"/>
<keyword evidence="7" id="KW-0067">ATP-binding</keyword>
<dbReference type="GO" id="GO:0017116">
    <property type="term" value="F:single-stranded DNA helicase activity"/>
    <property type="evidence" value="ECO:0007669"/>
    <property type="project" value="TreeGrafter"/>
</dbReference>
<dbReference type="GO" id="GO:0042555">
    <property type="term" value="C:MCM complex"/>
    <property type="evidence" value="ECO:0007669"/>
    <property type="project" value="TreeGrafter"/>
</dbReference>
<dbReference type="GO" id="GO:0006260">
    <property type="term" value="P:DNA replication"/>
    <property type="evidence" value="ECO:0007669"/>
    <property type="project" value="UniProtKB-KW"/>
</dbReference>